<evidence type="ECO:0000256" key="6">
    <source>
        <dbReference type="NCBIfam" id="TIGR00712"/>
    </source>
</evidence>
<dbReference type="OrthoDB" id="8596007at2"/>
<feature type="transmembrane region" description="Helical" evidence="7">
    <location>
        <begin position="95"/>
        <end position="114"/>
    </location>
</feature>
<evidence type="ECO:0000256" key="2">
    <source>
        <dbReference type="ARBA" id="ARBA00009598"/>
    </source>
</evidence>
<accession>A0A426FM26</accession>
<protein>
    <recommendedName>
        <fullName evidence="6">Glycerol-3-phosphate transporter</fullName>
    </recommendedName>
</protein>
<feature type="transmembrane region" description="Helical" evidence="7">
    <location>
        <begin position="120"/>
        <end position="140"/>
    </location>
</feature>
<dbReference type="PANTHER" id="PTHR43826">
    <property type="entry name" value="GLUCOSE-6-PHOSPHATE EXCHANGER SLC37A4"/>
    <property type="match status" value="1"/>
</dbReference>
<dbReference type="InterPro" id="IPR036259">
    <property type="entry name" value="MFS_trans_sf"/>
</dbReference>
<dbReference type="InterPro" id="IPR021159">
    <property type="entry name" value="Sugar-P_transporter_CS"/>
</dbReference>
<proteinExistence type="inferred from homology"/>
<dbReference type="InterPro" id="IPR005267">
    <property type="entry name" value="G3P_transporter"/>
</dbReference>
<dbReference type="PANTHER" id="PTHR43826:SF6">
    <property type="entry name" value="GLYCEROL-3-PHOSPHATE TRANSPORTER"/>
    <property type="match status" value="1"/>
</dbReference>
<feature type="transmembrane region" description="Helical" evidence="7">
    <location>
        <begin position="26"/>
        <end position="44"/>
    </location>
</feature>
<dbReference type="InterPro" id="IPR051337">
    <property type="entry name" value="OPA_Antiporter"/>
</dbReference>
<feature type="transmembrane region" description="Helical" evidence="7">
    <location>
        <begin position="64"/>
        <end position="83"/>
    </location>
</feature>
<dbReference type="NCBIfam" id="TIGR00712">
    <property type="entry name" value="glpT"/>
    <property type="match status" value="1"/>
</dbReference>
<dbReference type="GO" id="GO:0015169">
    <property type="term" value="F:glycerol-3-phosphate transmembrane transporter activity"/>
    <property type="evidence" value="ECO:0007669"/>
    <property type="project" value="UniProtKB-UniRule"/>
</dbReference>
<feature type="domain" description="Major facilitator superfamily (MFS) profile" evidence="8">
    <location>
        <begin position="1"/>
        <end position="470"/>
    </location>
</feature>
<feature type="transmembrane region" description="Helical" evidence="7">
    <location>
        <begin position="445"/>
        <end position="466"/>
    </location>
</feature>
<evidence type="ECO:0000313" key="10">
    <source>
        <dbReference type="Proteomes" id="UP000270261"/>
    </source>
</evidence>
<dbReference type="GO" id="GO:0005886">
    <property type="term" value="C:plasma membrane"/>
    <property type="evidence" value="ECO:0007669"/>
    <property type="project" value="TreeGrafter"/>
</dbReference>
<evidence type="ECO:0000256" key="1">
    <source>
        <dbReference type="ARBA" id="ARBA00004127"/>
    </source>
</evidence>
<sequence length="483" mass="53169">MIGILKPAPHKPLLPADQIDPTYKRLRWQVFAGIFFGYAAYYFVRGNFDLAQKGLIDAGIYNKAQLGQIGAAAGLAYGISKFLMAAVSDRSNPRVFLPIGLLLSGLCMTLMGLMPWATSGVAIAFAMIFINGWFQGMGWPPCGKTMVHWWSKSERGSIVSIWNTAHNLGGMMPGAMVLLAGAVYFQTHGVEATNKDIWQQALYYPGIAAMVIAIPIFFIMKDSPQSCGLPPIEQWKNDYPDDYDEKTAEKDLTTKEIFLTYVLKNRLLWYIAIANVFVYLIRYGVLKWSPVYLSEVKHFDFKGTAWAYTVYELAAIPGTLLCGWVSDKVFKGKRGLTGFIFMILTTAAVVALWLNPATPADQVAEYAGKSWIYNPYQLTDFILMTTVGFLIYGPVMLIGLHALELAPKKAAGTAAGFTGLFGYLGGTVSAAAVVGWAAQHYGWDGGFYVMIGGGVLAVVLLFITMIEEGRHKAKIPESERLQK</sequence>
<evidence type="ECO:0000256" key="3">
    <source>
        <dbReference type="ARBA" id="ARBA00022692"/>
    </source>
</evidence>
<feature type="transmembrane region" description="Helical" evidence="7">
    <location>
        <begin position="381"/>
        <end position="403"/>
    </location>
</feature>
<comment type="caution">
    <text evidence="9">The sequence shown here is derived from an EMBL/GenBank/DDBJ whole genome shotgun (WGS) entry which is preliminary data.</text>
</comment>
<dbReference type="Gene3D" id="1.20.1250.20">
    <property type="entry name" value="MFS general substrate transporter like domains"/>
    <property type="match status" value="2"/>
</dbReference>
<dbReference type="GO" id="GO:0012505">
    <property type="term" value="C:endomembrane system"/>
    <property type="evidence" value="ECO:0007669"/>
    <property type="project" value="UniProtKB-SubCell"/>
</dbReference>
<dbReference type="PROSITE" id="PS00942">
    <property type="entry name" value="GLPT"/>
    <property type="match status" value="1"/>
</dbReference>
<dbReference type="Pfam" id="PF07690">
    <property type="entry name" value="MFS_1"/>
    <property type="match status" value="1"/>
</dbReference>
<feature type="transmembrane region" description="Helical" evidence="7">
    <location>
        <begin position="336"/>
        <end position="354"/>
    </location>
</feature>
<dbReference type="GO" id="GO:0035435">
    <property type="term" value="P:phosphate ion transmembrane transport"/>
    <property type="evidence" value="ECO:0007669"/>
    <property type="project" value="TreeGrafter"/>
</dbReference>
<keyword evidence="10" id="KW-1185">Reference proteome</keyword>
<dbReference type="GO" id="GO:0061513">
    <property type="term" value="F:glucose 6-phosphate:phosphate antiporter activity"/>
    <property type="evidence" value="ECO:0007669"/>
    <property type="project" value="TreeGrafter"/>
</dbReference>
<evidence type="ECO:0000259" key="8">
    <source>
        <dbReference type="PROSITE" id="PS50850"/>
    </source>
</evidence>
<feature type="transmembrane region" description="Helical" evidence="7">
    <location>
        <begin position="197"/>
        <end position="219"/>
    </location>
</feature>
<dbReference type="Proteomes" id="UP000270261">
    <property type="component" value="Unassembled WGS sequence"/>
</dbReference>
<evidence type="ECO:0000256" key="7">
    <source>
        <dbReference type="SAM" id="Phobius"/>
    </source>
</evidence>
<keyword evidence="4 7" id="KW-1133">Transmembrane helix</keyword>
<dbReference type="EMBL" id="RRUE01000002">
    <property type="protein sequence ID" value="RRN43615.1"/>
    <property type="molecule type" value="Genomic_DNA"/>
</dbReference>
<feature type="transmembrane region" description="Helical" evidence="7">
    <location>
        <begin position="305"/>
        <end position="324"/>
    </location>
</feature>
<gene>
    <name evidence="9" type="primary">glpT</name>
    <name evidence="9" type="ORF">EHV23_09260</name>
</gene>
<evidence type="ECO:0000256" key="5">
    <source>
        <dbReference type="ARBA" id="ARBA00023136"/>
    </source>
</evidence>
<name>A0A426FM26_9BURK</name>
<evidence type="ECO:0000256" key="4">
    <source>
        <dbReference type="ARBA" id="ARBA00022989"/>
    </source>
</evidence>
<dbReference type="NCBIfam" id="TIGR00881">
    <property type="entry name" value="2A0104"/>
    <property type="match status" value="1"/>
</dbReference>
<feature type="transmembrane region" description="Helical" evidence="7">
    <location>
        <begin position="415"/>
        <end position="439"/>
    </location>
</feature>
<dbReference type="PROSITE" id="PS50850">
    <property type="entry name" value="MFS"/>
    <property type="match status" value="1"/>
</dbReference>
<dbReference type="InterPro" id="IPR000849">
    <property type="entry name" value="Sugar_P_transporter"/>
</dbReference>
<dbReference type="CDD" id="cd17345">
    <property type="entry name" value="MFS_GlpT"/>
    <property type="match status" value="1"/>
</dbReference>
<keyword evidence="5 7" id="KW-0472">Membrane</keyword>
<dbReference type="InterPro" id="IPR011701">
    <property type="entry name" value="MFS"/>
</dbReference>
<feature type="transmembrane region" description="Helical" evidence="7">
    <location>
        <begin position="161"/>
        <end position="185"/>
    </location>
</feature>
<dbReference type="AlphaFoldDB" id="A0A426FM26"/>
<organism evidence="9 10">
    <name type="scientific">Lautropia dentalis</name>
    <dbReference type="NCBI Taxonomy" id="2490857"/>
    <lineage>
        <taxon>Bacteria</taxon>
        <taxon>Pseudomonadati</taxon>
        <taxon>Pseudomonadota</taxon>
        <taxon>Betaproteobacteria</taxon>
        <taxon>Burkholderiales</taxon>
        <taxon>Burkholderiaceae</taxon>
        <taxon>Lautropia</taxon>
    </lineage>
</organism>
<evidence type="ECO:0000313" key="9">
    <source>
        <dbReference type="EMBL" id="RRN43615.1"/>
    </source>
</evidence>
<dbReference type="PIRSF" id="PIRSF002808">
    <property type="entry name" value="Hexose_phosphate_transp"/>
    <property type="match status" value="1"/>
</dbReference>
<keyword evidence="3 7" id="KW-0812">Transmembrane</keyword>
<reference evidence="9 10" key="1">
    <citation type="submission" date="2018-11" db="EMBL/GenBank/DDBJ databases">
        <title>Genome sequencing of Lautropia sp. KCOM 2505 (= ChDC F240).</title>
        <authorList>
            <person name="Kook J.-K."/>
            <person name="Park S.-N."/>
            <person name="Lim Y.K."/>
        </authorList>
    </citation>
    <scope>NUCLEOTIDE SEQUENCE [LARGE SCALE GENOMIC DNA]</scope>
    <source>
        <strain evidence="9 10">KCOM 2505</strain>
    </source>
</reference>
<dbReference type="SUPFAM" id="SSF103473">
    <property type="entry name" value="MFS general substrate transporter"/>
    <property type="match status" value="1"/>
</dbReference>
<dbReference type="RefSeq" id="WP_125095820.1">
    <property type="nucleotide sequence ID" value="NZ_RRUE01000002.1"/>
</dbReference>
<feature type="transmembrane region" description="Helical" evidence="7">
    <location>
        <begin position="267"/>
        <end position="285"/>
    </location>
</feature>
<comment type="subcellular location">
    <subcellularLocation>
        <location evidence="1">Endomembrane system</location>
        <topology evidence="1">Multi-pass membrane protein</topology>
    </subcellularLocation>
</comment>
<comment type="similarity">
    <text evidence="2">Belongs to the major facilitator superfamily. Organophosphate:Pi antiporter (OPA) (TC 2.A.1.4) family.</text>
</comment>
<dbReference type="InterPro" id="IPR020846">
    <property type="entry name" value="MFS_dom"/>
</dbReference>